<dbReference type="InterPro" id="IPR000182">
    <property type="entry name" value="GNAT_dom"/>
</dbReference>
<evidence type="ECO:0000313" key="4">
    <source>
        <dbReference type="EMBL" id="OWR00929.1"/>
    </source>
</evidence>
<dbReference type="InterPro" id="IPR050832">
    <property type="entry name" value="Bact_Acetyltransf"/>
</dbReference>
<dbReference type="CDD" id="cd04301">
    <property type="entry name" value="NAT_SF"/>
    <property type="match status" value="1"/>
</dbReference>
<evidence type="ECO:0000256" key="1">
    <source>
        <dbReference type="ARBA" id="ARBA00022679"/>
    </source>
</evidence>
<sequence length="152" mass="16583">MTDIPDIRKAALSDLESVAPLFDLYRQFYGRAADPIGSAGFIKARLTQGDSVILLAEREGRAAGFTQLFPSFTSVAMAPIYVLNDLYVAAEARGSKVGKALIDAAAGFAREKGAVRLSLSTQKTNERAQHVYEAGGWQREADFYTYNLKLVD</sequence>
<gene>
    <name evidence="4" type="ORF">CDQ91_00340</name>
</gene>
<protein>
    <submittedName>
        <fullName evidence="4">GNAT family N-acetyltransferase</fullName>
    </submittedName>
</protein>
<evidence type="ECO:0000259" key="3">
    <source>
        <dbReference type="PROSITE" id="PS51186"/>
    </source>
</evidence>
<dbReference type="PROSITE" id="PS51186">
    <property type="entry name" value="GNAT"/>
    <property type="match status" value="1"/>
</dbReference>
<dbReference type="GO" id="GO:0016747">
    <property type="term" value="F:acyltransferase activity, transferring groups other than amino-acyl groups"/>
    <property type="evidence" value="ECO:0007669"/>
    <property type="project" value="InterPro"/>
</dbReference>
<proteinExistence type="predicted"/>
<dbReference type="Proteomes" id="UP000197097">
    <property type="component" value="Unassembled WGS sequence"/>
</dbReference>
<dbReference type="PANTHER" id="PTHR43877">
    <property type="entry name" value="AMINOALKYLPHOSPHONATE N-ACETYLTRANSFERASE-RELATED-RELATED"/>
    <property type="match status" value="1"/>
</dbReference>
<feature type="domain" description="N-acetyltransferase" evidence="3">
    <location>
        <begin position="5"/>
        <end position="152"/>
    </location>
</feature>
<keyword evidence="2" id="KW-0012">Acyltransferase</keyword>
<name>A0A246K4K9_9SPHN</name>
<dbReference type="RefSeq" id="WP_088470736.1">
    <property type="nucleotide sequence ID" value="NZ_NISJ01000001.1"/>
</dbReference>
<evidence type="ECO:0000256" key="2">
    <source>
        <dbReference type="ARBA" id="ARBA00023315"/>
    </source>
</evidence>
<keyword evidence="1 4" id="KW-0808">Transferase</keyword>
<comment type="caution">
    <text evidence="4">The sequence shown here is derived from an EMBL/GenBank/DDBJ whole genome shotgun (WGS) entry which is preliminary data.</text>
</comment>
<dbReference type="AlphaFoldDB" id="A0A246K4K9"/>
<keyword evidence="5" id="KW-1185">Reference proteome</keyword>
<accession>A0A246K4K9</accession>
<dbReference type="OrthoDB" id="9805924at2"/>
<evidence type="ECO:0000313" key="5">
    <source>
        <dbReference type="Proteomes" id="UP000197097"/>
    </source>
</evidence>
<dbReference type="Gene3D" id="3.40.630.30">
    <property type="match status" value="1"/>
</dbReference>
<dbReference type="Pfam" id="PF00583">
    <property type="entry name" value="Acetyltransf_1"/>
    <property type="match status" value="1"/>
</dbReference>
<dbReference type="SUPFAM" id="SSF55729">
    <property type="entry name" value="Acyl-CoA N-acyltransferases (Nat)"/>
    <property type="match status" value="1"/>
</dbReference>
<dbReference type="PANTHER" id="PTHR43877:SF2">
    <property type="entry name" value="AMINOALKYLPHOSPHONATE N-ACETYLTRANSFERASE-RELATED"/>
    <property type="match status" value="1"/>
</dbReference>
<reference evidence="4 5" key="1">
    <citation type="journal article" date="2002" name="Int. J. Syst. Evol. Microbiol.">
        <title>Sphingopyxis witflariensis sp. nov., isolated from activated sludge.</title>
        <authorList>
            <person name="Kampfer P."/>
            <person name="Witzenberger R."/>
            <person name="Denner E.B."/>
            <person name="Busse H.J."/>
            <person name="Neef A."/>
        </authorList>
    </citation>
    <scope>NUCLEOTIDE SEQUENCE [LARGE SCALE GENOMIC DNA]</scope>
    <source>
        <strain evidence="4 5">DSM 14551</strain>
    </source>
</reference>
<dbReference type="InterPro" id="IPR016181">
    <property type="entry name" value="Acyl_CoA_acyltransferase"/>
</dbReference>
<dbReference type="EMBL" id="NISJ01000001">
    <property type="protein sequence ID" value="OWR00929.1"/>
    <property type="molecule type" value="Genomic_DNA"/>
</dbReference>
<organism evidence="4 5">
    <name type="scientific">Sphingopyxis witflariensis</name>
    <dbReference type="NCBI Taxonomy" id="173675"/>
    <lineage>
        <taxon>Bacteria</taxon>
        <taxon>Pseudomonadati</taxon>
        <taxon>Pseudomonadota</taxon>
        <taxon>Alphaproteobacteria</taxon>
        <taxon>Sphingomonadales</taxon>
        <taxon>Sphingomonadaceae</taxon>
        <taxon>Sphingopyxis</taxon>
    </lineage>
</organism>